<protein>
    <submittedName>
        <fullName evidence="1">Uncharacterized protein</fullName>
    </submittedName>
</protein>
<proteinExistence type="predicted"/>
<name>A0A645ISN9_9ZZZZ</name>
<gene>
    <name evidence="1" type="ORF">SDC9_202068</name>
</gene>
<comment type="caution">
    <text evidence="1">The sequence shown here is derived from an EMBL/GenBank/DDBJ whole genome shotgun (WGS) entry which is preliminary data.</text>
</comment>
<evidence type="ECO:0000313" key="1">
    <source>
        <dbReference type="EMBL" id="MPN54398.1"/>
    </source>
</evidence>
<dbReference type="EMBL" id="VSSQ01122583">
    <property type="protein sequence ID" value="MPN54398.1"/>
    <property type="molecule type" value="Genomic_DNA"/>
</dbReference>
<accession>A0A645ISN9</accession>
<sequence>MQGQHGPGAVCVLAGVAHLPHPAGVGIEAGHGVMAGSARAPARYPCTTRSTSAP</sequence>
<dbReference type="AlphaFoldDB" id="A0A645ISN9"/>
<organism evidence="1">
    <name type="scientific">bioreactor metagenome</name>
    <dbReference type="NCBI Taxonomy" id="1076179"/>
    <lineage>
        <taxon>unclassified sequences</taxon>
        <taxon>metagenomes</taxon>
        <taxon>ecological metagenomes</taxon>
    </lineage>
</organism>
<reference evidence="1" key="1">
    <citation type="submission" date="2019-08" db="EMBL/GenBank/DDBJ databases">
        <authorList>
            <person name="Kucharzyk K."/>
            <person name="Murdoch R.W."/>
            <person name="Higgins S."/>
            <person name="Loffler F."/>
        </authorList>
    </citation>
    <scope>NUCLEOTIDE SEQUENCE</scope>
</reference>